<dbReference type="EMBL" id="FNWO01000023">
    <property type="protein sequence ID" value="SEH66363.1"/>
    <property type="molecule type" value="Genomic_DNA"/>
</dbReference>
<accession>A0A1H6JUQ7</accession>
<name>A0A1H6JUQ7_MAGFU</name>
<evidence type="ECO:0000313" key="3">
    <source>
        <dbReference type="Proteomes" id="UP000182983"/>
    </source>
</evidence>
<sequence>MKTIRIPMILAAALSLGTVAACTPPLTVEVEPSHLSPADTAEPIAQDTTIFTVIEHIDDDRLTLRMLHSVMSAHADTILFVGDEIHVALEPLLPQNSRRGGCATAILGRQGQGMGRIVPGTNSGRHSVCLARLQDFRGAEGLPVDDIHLNQVARVMLTGDLVFYGQGVTAQIRRCDEFQAWSADFLKKTWQPLKPVDGQTRNTCEFDGDPRPMEQRACQLGGSKGNQWVFTDNQGRMVQVSACEPDQASLK</sequence>
<proteinExistence type="predicted"/>
<feature type="signal peptide" evidence="1">
    <location>
        <begin position="1"/>
        <end position="20"/>
    </location>
</feature>
<keyword evidence="3" id="KW-1185">Reference proteome</keyword>
<evidence type="ECO:0008006" key="4">
    <source>
        <dbReference type="Google" id="ProtNLM"/>
    </source>
</evidence>
<evidence type="ECO:0000313" key="2">
    <source>
        <dbReference type="EMBL" id="SEH66363.1"/>
    </source>
</evidence>
<dbReference type="PROSITE" id="PS51257">
    <property type="entry name" value="PROKAR_LIPOPROTEIN"/>
    <property type="match status" value="1"/>
</dbReference>
<gene>
    <name evidence="2" type="ORF">SAMN04244559_03351</name>
</gene>
<organism evidence="2 3">
    <name type="scientific">Magnetospirillum fulvum</name>
    <name type="common">Rhodospirillum fulvum</name>
    <dbReference type="NCBI Taxonomy" id="1082"/>
    <lineage>
        <taxon>Bacteria</taxon>
        <taxon>Pseudomonadati</taxon>
        <taxon>Pseudomonadota</taxon>
        <taxon>Alphaproteobacteria</taxon>
        <taxon>Rhodospirillales</taxon>
        <taxon>Rhodospirillaceae</taxon>
        <taxon>Magnetospirillum</taxon>
    </lineage>
</organism>
<keyword evidence="1" id="KW-0732">Signal</keyword>
<dbReference type="RefSeq" id="WP_074770668.1">
    <property type="nucleotide sequence ID" value="NZ_FNWO01000023.1"/>
</dbReference>
<dbReference type="Proteomes" id="UP000182983">
    <property type="component" value="Unassembled WGS sequence"/>
</dbReference>
<dbReference type="AlphaFoldDB" id="A0A1H6JUQ7"/>
<reference evidence="3" key="1">
    <citation type="submission" date="2016-10" db="EMBL/GenBank/DDBJ databases">
        <authorList>
            <person name="Varghese N."/>
            <person name="Submissions S."/>
        </authorList>
    </citation>
    <scope>NUCLEOTIDE SEQUENCE [LARGE SCALE GENOMIC DNA]</scope>
    <source>
        <strain evidence="3">DSM 13234</strain>
    </source>
</reference>
<evidence type="ECO:0000256" key="1">
    <source>
        <dbReference type="SAM" id="SignalP"/>
    </source>
</evidence>
<feature type="chain" id="PRO_5010198244" description="Lipoprotein" evidence="1">
    <location>
        <begin position="21"/>
        <end position="251"/>
    </location>
</feature>
<protein>
    <recommendedName>
        <fullName evidence="4">Lipoprotein</fullName>
    </recommendedName>
</protein>
<dbReference type="OrthoDB" id="9818792at2"/>